<dbReference type="CDD" id="cd06223">
    <property type="entry name" value="PRTases_typeI"/>
    <property type="match status" value="1"/>
</dbReference>
<organism evidence="1">
    <name type="scientific">freshwater metagenome</name>
    <dbReference type="NCBI Taxonomy" id="449393"/>
    <lineage>
        <taxon>unclassified sequences</taxon>
        <taxon>metagenomes</taxon>
        <taxon>ecological metagenomes</taxon>
    </lineage>
</organism>
<accession>A0A6J6FHK4</accession>
<dbReference type="InterPro" id="IPR029057">
    <property type="entry name" value="PRTase-like"/>
</dbReference>
<dbReference type="Gene3D" id="3.40.50.2020">
    <property type="match status" value="1"/>
</dbReference>
<proteinExistence type="predicted"/>
<evidence type="ECO:0000313" key="1">
    <source>
        <dbReference type="EMBL" id="CAB4583898.1"/>
    </source>
</evidence>
<reference evidence="1" key="1">
    <citation type="submission" date="2020-05" db="EMBL/GenBank/DDBJ databases">
        <authorList>
            <person name="Chiriac C."/>
            <person name="Salcher M."/>
            <person name="Ghai R."/>
            <person name="Kavagutti S V."/>
        </authorList>
    </citation>
    <scope>NUCLEOTIDE SEQUENCE</scope>
</reference>
<protein>
    <submittedName>
        <fullName evidence="1">Unannotated protein</fullName>
    </submittedName>
</protein>
<dbReference type="AlphaFoldDB" id="A0A6J6FHK4"/>
<dbReference type="InterPro" id="IPR000836">
    <property type="entry name" value="PRTase_dom"/>
</dbReference>
<dbReference type="SUPFAM" id="SSF53271">
    <property type="entry name" value="PRTase-like"/>
    <property type="match status" value="1"/>
</dbReference>
<dbReference type="EMBL" id="CAEZSR010000172">
    <property type="protein sequence ID" value="CAB4583898.1"/>
    <property type="molecule type" value="Genomic_DNA"/>
</dbReference>
<gene>
    <name evidence="1" type="ORF">UFOPK1493_03273</name>
</gene>
<name>A0A6J6FHK4_9ZZZZ</name>
<sequence>MSGTTISPSSALELSGIDGVDAAWVLDRYRHPVSGVTRVGLLLGRAKHAELGPPAHLLGRRLGEVLSSRPWPDDLVVVPVPSSSGLTGELARLAAGGLGRATSTTLGVRWGILGRLDGAARGRIRVRGRRSPRFVLLVDDTISTGETLSACAAVLRARGAERVWAAATCTVAHESQIDEFR</sequence>